<dbReference type="EMBL" id="CP011266">
    <property type="protein sequence ID" value="ALT68111.1"/>
    <property type="molecule type" value="Genomic_DNA"/>
</dbReference>
<comment type="similarity">
    <text evidence="2">Belongs to the DsbD family.</text>
</comment>
<gene>
    <name evidence="8" type="primary">dsbD</name>
    <name evidence="8" type="ORF">sm9_0309</name>
</gene>
<organism evidence="8 9">
    <name type="scientific">Methanobrevibacter millerae</name>
    <dbReference type="NCBI Taxonomy" id="230361"/>
    <lineage>
        <taxon>Archaea</taxon>
        <taxon>Methanobacteriati</taxon>
        <taxon>Methanobacteriota</taxon>
        <taxon>Methanomada group</taxon>
        <taxon>Methanobacteria</taxon>
        <taxon>Methanobacteriales</taxon>
        <taxon>Methanobacteriaceae</taxon>
        <taxon>Methanobrevibacter</taxon>
    </lineage>
</organism>
<feature type="transmembrane region" description="Helical" evidence="6">
    <location>
        <begin position="75"/>
        <end position="99"/>
    </location>
</feature>
<dbReference type="PANTHER" id="PTHR31272">
    <property type="entry name" value="CYTOCHROME C-TYPE BIOGENESIS PROTEIN HI_1454-RELATED"/>
    <property type="match status" value="1"/>
</dbReference>
<dbReference type="InterPro" id="IPR003834">
    <property type="entry name" value="Cyt_c_assmbl_TM_dom"/>
</dbReference>
<feature type="domain" description="Cytochrome C biogenesis protein transmembrane" evidence="7">
    <location>
        <begin position="6"/>
        <end position="198"/>
    </location>
</feature>
<dbReference type="OrthoDB" id="115386at2157"/>
<protein>
    <submittedName>
        <fullName evidence="8">Cytochrome C-type biogenesis protein DsbD</fullName>
    </submittedName>
</protein>
<dbReference type="InterPro" id="IPR051790">
    <property type="entry name" value="Cytochrome_c-biogenesis_DsbD"/>
</dbReference>
<dbReference type="Pfam" id="PF02683">
    <property type="entry name" value="DsbD_TM"/>
    <property type="match status" value="1"/>
</dbReference>
<dbReference type="GO" id="GO:0016020">
    <property type="term" value="C:membrane"/>
    <property type="evidence" value="ECO:0007669"/>
    <property type="project" value="UniProtKB-SubCell"/>
</dbReference>
<dbReference type="RefSeq" id="WP_058738460.1">
    <property type="nucleotide sequence ID" value="NZ_CP011266.1"/>
</dbReference>
<dbReference type="GO" id="GO:0017004">
    <property type="term" value="P:cytochrome complex assembly"/>
    <property type="evidence" value="ECO:0007669"/>
    <property type="project" value="InterPro"/>
</dbReference>
<feature type="transmembrane region" description="Helical" evidence="6">
    <location>
        <begin position="6"/>
        <end position="29"/>
    </location>
</feature>
<feature type="transmembrane region" description="Helical" evidence="6">
    <location>
        <begin position="111"/>
        <end position="137"/>
    </location>
</feature>
<proteinExistence type="inferred from homology"/>
<evidence type="ECO:0000256" key="3">
    <source>
        <dbReference type="ARBA" id="ARBA00022692"/>
    </source>
</evidence>
<dbReference type="Proteomes" id="UP000067738">
    <property type="component" value="Chromosome"/>
</dbReference>
<feature type="transmembrane region" description="Helical" evidence="6">
    <location>
        <begin position="143"/>
        <end position="167"/>
    </location>
</feature>
<evidence type="ECO:0000313" key="9">
    <source>
        <dbReference type="Proteomes" id="UP000067738"/>
    </source>
</evidence>
<accession>A0A0U3CR81</accession>
<evidence type="ECO:0000256" key="1">
    <source>
        <dbReference type="ARBA" id="ARBA00004141"/>
    </source>
</evidence>
<dbReference type="PANTHER" id="PTHR31272:SF9">
    <property type="entry name" value="BLL1027 PROTEIN"/>
    <property type="match status" value="1"/>
</dbReference>
<evidence type="ECO:0000256" key="6">
    <source>
        <dbReference type="SAM" id="Phobius"/>
    </source>
</evidence>
<feature type="transmembrane region" description="Helical" evidence="6">
    <location>
        <begin position="41"/>
        <end position="69"/>
    </location>
</feature>
<keyword evidence="5 6" id="KW-0472">Membrane</keyword>
<evidence type="ECO:0000256" key="4">
    <source>
        <dbReference type="ARBA" id="ARBA00022989"/>
    </source>
</evidence>
<dbReference type="PATRIC" id="fig|230361.4.peg.323"/>
<keyword evidence="3 6" id="KW-0812">Transmembrane</keyword>
<evidence type="ECO:0000256" key="2">
    <source>
        <dbReference type="ARBA" id="ARBA00006143"/>
    </source>
</evidence>
<keyword evidence="4 6" id="KW-1133">Transmembrane helix</keyword>
<keyword evidence="9" id="KW-1185">Reference proteome</keyword>
<feature type="transmembrane region" description="Helical" evidence="6">
    <location>
        <begin position="179"/>
        <end position="198"/>
    </location>
</feature>
<comment type="subcellular location">
    <subcellularLocation>
        <location evidence="1">Membrane</location>
        <topology evidence="1">Multi-pass membrane protein</topology>
    </subcellularLocation>
</comment>
<evidence type="ECO:0000259" key="7">
    <source>
        <dbReference type="Pfam" id="PF02683"/>
    </source>
</evidence>
<dbReference type="KEGG" id="mmil:sm9_0309"/>
<reference evidence="8 9" key="1">
    <citation type="submission" date="2015-04" db="EMBL/GenBank/DDBJ databases">
        <title>The complete genome sequence of the rumen methanogen Methanobrevibacter millerae SM9.</title>
        <authorList>
            <person name="Leahy S.C."/>
            <person name="Kelly W.J."/>
            <person name="Pacheco D.M."/>
            <person name="Li D."/>
            <person name="Altermann E."/>
            <person name="Attwood G.T."/>
        </authorList>
    </citation>
    <scope>NUCLEOTIDE SEQUENCE [LARGE SCALE GENOMIC DNA]</scope>
    <source>
        <strain evidence="8 9">SM9</strain>
    </source>
</reference>
<dbReference type="GeneID" id="26735283"/>
<name>A0A0U3CR81_9EURY</name>
<sequence length="199" mass="22209">MEVFPLISFFTGVISILSPCILPILPIFIGFSLKSKTKAEILSFTVGLFSIFTIIVFLTGFFTAIVYQYISYFRIISAVLLLIIGILMLFDYSFGFITVKSRNHDGILGSFALGFLTSVAWVPCYSAYLMSLISLLVSSADPFYASFNIILYCLGFGLTLLVLSFVMSKINFESFIKKTSYIPKIFAVLIILSAIYMLI</sequence>
<evidence type="ECO:0000256" key="5">
    <source>
        <dbReference type="ARBA" id="ARBA00023136"/>
    </source>
</evidence>
<dbReference type="AlphaFoldDB" id="A0A0U3CR81"/>
<evidence type="ECO:0000313" key="8">
    <source>
        <dbReference type="EMBL" id="ALT68111.1"/>
    </source>
</evidence>